<gene>
    <name evidence="3" type="ORF">D8M04_05490</name>
</gene>
<dbReference type="AlphaFoldDB" id="A0A498DDC1"/>
<protein>
    <submittedName>
        <fullName evidence="3">Flagellar protein FlgN</fullName>
    </submittedName>
</protein>
<evidence type="ECO:0000313" key="3">
    <source>
        <dbReference type="EMBL" id="RLL46660.1"/>
    </source>
</evidence>
<dbReference type="Proteomes" id="UP000270219">
    <property type="component" value="Unassembled WGS sequence"/>
</dbReference>
<dbReference type="OrthoDB" id="2381500at2"/>
<dbReference type="Gene3D" id="1.20.58.300">
    <property type="entry name" value="FlgN-like"/>
    <property type="match status" value="1"/>
</dbReference>
<keyword evidence="4" id="KW-1185">Reference proteome</keyword>
<proteinExistence type="predicted"/>
<keyword evidence="3" id="KW-0966">Cell projection</keyword>
<feature type="region of interest" description="Disordered" evidence="2">
    <location>
        <begin position="143"/>
        <end position="163"/>
    </location>
</feature>
<sequence>MPVTPVIELMNNLVQVHEELLNISKEKSDRIKEGDMDKMQAILVKERKQIRLLEQTEKKRQELVDAWFLSHFPSSEEATITKMLEAMEQEQDKEILAGVTAKLTERITELKQQEELNRVLLSQSMQFVQLSLDLMRPSISNINYGSKNKENEEPNRSLFDSQA</sequence>
<dbReference type="InterPro" id="IPR036679">
    <property type="entry name" value="FlgN-like_sf"/>
</dbReference>
<evidence type="ECO:0000256" key="2">
    <source>
        <dbReference type="SAM" id="MobiDB-lite"/>
    </source>
</evidence>
<keyword evidence="3" id="KW-0282">Flagellum</keyword>
<dbReference type="SUPFAM" id="SSF140566">
    <property type="entry name" value="FlgN-like"/>
    <property type="match status" value="1"/>
</dbReference>
<dbReference type="EMBL" id="RCHR01000002">
    <property type="protein sequence ID" value="RLL46660.1"/>
    <property type="molecule type" value="Genomic_DNA"/>
</dbReference>
<dbReference type="Pfam" id="PF05130">
    <property type="entry name" value="FlgN"/>
    <property type="match status" value="1"/>
</dbReference>
<evidence type="ECO:0000313" key="4">
    <source>
        <dbReference type="Proteomes" id="UP000270219"/>
    </source>
</evidence>
<keyword evidence="1" id="KW-1005">Bacterial flagellum biogenesis</keyword>
<dbReference type="InterPro" id="IPR007809">
    <property type="entry name" value="FlgN-like"/>
</dbReference>
<keyword evidence="3" id="KW-0969">Cilium</keyword>
<reference evidence="3 4" key="1">
    <citation type="submission" date="2018-10" db="EMBL/GenBank/DDBJ databases">
        <title>Oceanobacillus sp. YLB-02 draft genome.</title>
        <authorList>
            <person name="Yu L."/>
        </authorList>
    </citation>
    <scope>NUCLEOTIDE SEQUENCE [LARGE SCALE GENOMIC DNA]</scope>
    <source>
        <strain evidence="3 4">YLB-02</strain>
    </source>
</reference>
<comment type="caution">
    <text evidence="3">The sequence shown here is derived from an EMBL/GenBank/DDBJ whole genome shotgun (WGS) entry which is preliminary data.</text>
</comment>
<dbReference type="GO" id="GO:0044780">
    <property type="term" value="P:bacterial-type flagellum assembly"/>
    <property type="evidence" value="ECO:0007669"/>
    <property type="project" value="InterPro"/>
</dbReference>
<evidence type="ECO:0000256" key="1">
    <source>
        <dbReference type="ARBA" id="ARBA00022795"/>
    </source>
</evidence>
<accession>A0A498DDC1</accession>
<organism evidence="3 4">
    <name type="scientific">Oceanobacillus piezotolerans</name>
    <dbReference type="NCBI Taxonomy" id="2448030"/>
    <lineage>
        <taxon>Bacteria</taxon>
        <taxon>Bacillati</taxon>
        <taxon>Bacillota</taxon>
        <taxon>Bacilli</taxon>
        <taxon>Bacillales</taxon>
        <taxon>Bacillaceae</taxon>
        <taxon>Oceanobacillus</taxon>
    </lineage>
</organism>
<name>A0A498DDC1_9BACI</name>